<evidence type="ECO:0000313" key="5">
    <source>
        <dbReference type="Proteomes" id="UP001242513"/>
    </source>
</evidence>
<dbReference type="GO" id="GO:0010181">
    <property type="term" value="F:FMN binding"/>
    <property type="evidence" value="ECO:0007669"/>
    <property type="project" value="InterPro"/>
</dbReference>
<reference evidence="3" key="3">
    <citation type="submission" date="2023-04" db="EMBL/GenBank/DDBJ databases">
        <authorList>
            <person name="Wang Y."/>
        </authorList>
    </citation>
    <scope>NUCLEOTIDE SEQUENCE</scope>
    <source>
        <strain evidence="3">ZW18</strain>
    </source>
</reference>
<dbReference type="Proteomes" id="UP000181860">
    <property type="component" value="Unassembled WGS sequence"/>
</dbReference>
<dbReference type="GeneID" id="72687120"/>
<dbReference type="RefSeq" id="WP_013854272.1">
    <property type="nucleotide sequence ID" value="NZ_CP061341.1"/>
</dbReference>
<sequence>MLKDGTYTAKARGMAGFVSARLEIKDGRINHVDLDLTTETPQYGQKAQKQLEQEIMTQQSADIDAVTGATFTSNGVKDAVRQALKQAEK</sequence>
<name>A0AAX3UFE0_9LACO</name>
<dbReference type="SMART" id="SM00900">
    <property type="entry name" value="FMN_bind"/>
    <property type="match status" value="1"/>
</dbReference>
<dbReference type="EMBL" id="CP123735">
    <property type="protein sequence ID" value="WGO86214.1"/>
    <property type="molecule type" value="Genomic_DNA"/>
</dbReference>
<keyword evidence="4" id="KW-1185">Reference proteome</keyword>
<accession>A0AAX3UFE0</accession>
<evidence type="ECO:0000313" key="3">
    <source>
        <dbReference type="EMBL" id="WGO86214.1"/>
    </source>
</evidence>
<dbReference type="Pfam" id="PF04205">
    <property type="entry name" value="FMN_bind"/>
    <property type="match status" value="1"/>
</dbReference>
<proteinExistence type="predicted"/>
<dbReference type="EMBL" id="FMXC01000005">
    <property type="protein sequence ID" value="SDA46484.1"/>
    <property type="molecule type" value="Genomic_DNA"/>
</dbReference>
<protein>
    <submittedName>
        <fullName evidence="2">FMN-binding domain-containing protein</fullName>
    </submittedName>
    <submittedName>
        <fullName evidence="3">FMN-binding protein</fullName>
    </submittedName>
</protein>
<dbReference type="AlphaFoldDB" id="A0AAX3UFE0"/>
<evidence type="ECO:0000259" key="1">
    <source>
        <dbReference type="SMART" id="SM00900"/>
    </source>
</evidence>
<dbReference type="InterPro" id="IPR007329">
    <property type="entry name" value="FMN-bd"/>
</dbReference>
<evidence type="ECO:0000313" key="2">
    <source>
        <dbReference type="EMBL" id="SDA46484.1"/>
    </source>
</evidence>
<evidence type="ECO:0000313" key="4">
    <source>
        <dbReference type="Proteomes" id="UP000181860"/>
    </source>
</evidence>
<reference evidence="3" key="2">
    <citation type="journal article" date="2022" name="Food Funct.">
        <title>Lactobacillus kefiranofaciens ZW18 from Kefir enhances the anti-tumor effect of anti-programmed cell death 1 (PD-1) immunotherapy by modulating the gut microbiota.</title>
        <authorList>
            <person name="Zhao J."/>
            <person name="Wang Y."/>
            <person name="Wang J."/>
            <person name="Lv M."/>
            <person name="Zhou C."/>
            <person name="Jia L."/>
            <person name="Geng W."/>
        </authorList>
    </citation>
    <scope>NUCLEOTIDE SEQUENCE</scope>
    <source>
        <strain evidence="3">ZW18</strain>
    </source>
</reference>
<dbReference type="Proteomes" id="UP001242513">
    <property type="component" value="Chromosome"/>
</dbReference>
<feature type="domain" description="FMN-binding" evidence="1">
    <location>
        <begin position="13"/>
        <end position="87"/>
    </location>
</feature>
<dbReference type="GO" id="GO:0016020">
    <property type="term" value="C:membrane"/>
    <property type="evidence" value="ECO:0007669"/>
    <property type="project" value="InterPro"/>
</dbReference>
<organism evidence="3 5">
    <name type="scientific">Lactobacillus kefiranofaciens</name>
    <dbReference type="NCBI Taxonomy" id="267818"/>
    <lineage>
        <taxon>Bacteria</taxon>
        <taxon>Bacillati</taxon>
        <taxon>Bacillota</taxon>
        <taxon>Bacilli</taxon>
        <taxon>Lactobacillales</taxon>
        <taxon>Lactobacillaceae</taxon>
        <taxon>Lactobacillus</taxon>
    </lineage>
</organism>
<dbReference type="Gene3D" id="3.90.1010.20">
    <property type="match status" value="1"/>
</dbReference>
<reference evidence="2 4" key="1">
    <citation type="submission" date="2016-10" db="EMBL/GenBank/DDBJ databases">
        <authorList>
            <person name="Varghese N."/>
            <person name="Submissions S."/>
        </authorList>
    </citation>
    <scope>NUCLEOTIDE SEQUENCE [LARGE SCALE GENOMIC DNA]</scope>
    <source>
        <strain evidence="2 4">ATCC 43761</strain>
    </source>
</reference>
<gene>
    <name evidence="3" type="ORF">QEJ78_01590</name>
    <name evidence="2" type="ORF">SAMN02983011_00713</name>
</gene>